<evidence type="ECO:0000256" key="6">
    <source>
        <dbReference type="ARBA" id="ARBA00023002"/>
    </source>
</evidence>
<proteinExistence type="inferred from homology"/>
<evidence type="ECO:0000313" key="12">
    <source>
        <dbReference type="Proteomes" id="UP000052978"/>
    </source>
</evidence>
<comment type="catalytic activity">
    <reaction evidence="9">
        <text>D-glyceraldehyde 3-phosphate + phosphate + NAD(+) = (2R)-3-phospho-glyceroyl phosphate + NADH + H(+)</text>
        <dbReference type="Rhea" id="RHEA:10300"/>
        <dbReference type="ChEBI" id="CHEBI:15378"/>
        <dbReference type="ChEBI" id="CHEBI:43474"/>
        <dbReference type="ChEBI" id="CHEBI:57540"/>
        <dbReference type="ChEBI" id="CHEBI:57604"/>
        <dbReference type="ChEBI" id="CHEBI:57945"/>
        <dbReference type="ChEBI" id="CHEBI:59776"/>
        <dbReference type="EC" id="1.2.1.12"/>
    </reaction>
</comment>
<comment type="pathway">
    <text evidence="1">Carbohydrate degradation; glycolysis; pyruvate from D-glyceraldehyde 3-phosphate: step 1/5.</text>
</comment>
<dbReference type="Proteomes" id="UP000052978">
    <property type="component" value="Unassembled WGS sequence"/>
</dbReference>
<evidence type="ECO:0000256" key="9">
    <source>
        <dbReference type="ARBA" id="ARBA00047698"/>
    </source>
</evidence>
<dbReference type="GO" id="GO:0005829">
    <property type="term" value="C:cytosol"/>
    <property type="evidence" value="ECO:0007669"/>
    <property type="project" value="TreeGrafter"/>
</dbReference>
<keyword evidence="6" id="KW-0560">Oxidoreductase</keyword>
<dbReference type="PANTHER" id="PTHR10836:SF111">
    <property type="entry name" value="GLYCERALDEHYDE-3-PHOSPHATE DEHYDROGENASE"/>
    <property type="match status" value="1"/>
</dbReference>
<name>S7N0V1_MYOBR</name>
<dbReference type="GO" id="GO:0006096">
    <property type="term" value="P:glycolytic process"/>
    <property type="evidence" value="ECO:0007669"/>
    <property type="project" value="UniProtKB-KW"/>
</dbReference>
<reference evidence="11 12" key="1">
    <citation type="journal article" date="2013" name="Nat. Commun.">
        <title>Genome analysis reveals insights into physiology and longevity of the Brandt's bat Myotis brandtii.</title>
        <authorList>
            <person name="Seim I."/>
            <person name="Fang X."/>
            <person name="Xiong Z."/>
            <person name="Lobanov A.V."/>
            <person name="Huang Z."/>
            <person name="Ma S."/>
            <person name="Feng Y."/>
            <person name="Turanov A.A."/>
            <person name="Zhu Y."/>
            <person name="Lenz T.L."/>
            <person name="Gerashchenko M.V."/>
            <person name="Fan D."/>
            <person name="Hee Yim S."/>
            <person name="Yao X."/>
            <person name="Jordan D."/>
            <person name="Xiong Y."/>
            <person name="Ma Y."/>
            <person name="Lyapunov A.N."/>
            <person name="Chen G."/>
            <person name="Kulakova O.I."/>
            <person name="Sun Y."/>
            <person name="Lee S.G."/>
            <person name="Bronson R.T."/>
            <person name="Moskalev A.A."/>
            <person name="Sunyaev S.R."/>
            <person name="Zhang G."/>
            <person name="Krogh A."/>
            <person name="Wang J."/>
            <person name="Gladyshev V.N."/>
        </authorList>
    </citation>
    <scope>NUCLEOTIDE SEQUENCE [LARGE SCALE GENOMIC DNA]</scope>
</reference>
<feature type="compositionally biased region" description="Basic and acidic residues" evidence="10">
    <location>
        <begin position="66"/>
        <end position="81"/>
    </location>
</feature>
<gene>
    <name evidence="11" type="ORF">D623_10023072</name>
</gene>
<dbReference type="PANTHER" id="PTHR10836">
    <property type="entry name" value="GLYCERALDEHYDE 3-PHOSPHATE DEHYDROGENASE"/>
    <property type="match status" value="1"/>
</dbReference>
<evidence type="ECO:0000256" key="7">
    <source>
        <dbReference type="ARBA" id="ARBA00023027"/>
    </source>
</evidence>
<dbReference type="AlphaFoldDB" id="S7N0V1"/>
<evidence type="ECO:0000256" key="3">
    <source>
        <dbReference type="ARBA" id="ARBA00013119"/>
    </source>
</evidence>
<dbReference type="Gene3D" id="3.30.360.10">
    <property type="entry name" value="Dihydrodipicolinate Reductase, domain 2"/>
    <property type="match status" value="1"/>
</dbReference>
<feature type="region of interest" description="Disordered" evidence="10">
    <location>
        <begin position="66"/>
        <end position="127"/>
    </location>
</feature>
<dbReference type="GO" id="GO:0004365">
    <property type="term" value="F:glyceraldehyde-3-phosphate dehydrogenase (NAD+) (phosphorylating) activity"/>
    <property type="evidence" value="ECO:0007669"/>
    <property type="project" value="UniProtKB-EC"/>
</dbReference>
<keyword evidence="5" id="KW-0963">Cytoplasm</keyword>
<evidence type="ECO:0000256" key="4">
    <source>
        <dbReference type="ARBA" id="ARBA00021022"/>
    </source>
</evidence>
<protein>
    <recommendedName>
        <fullName evidence="4">Glyceraldehyde-3-phosphate dehydrogenase</fullName>
        <ecNumber evidence="3">1.2.1.12</ecNumber>
    </recommendedName>
</protein>
<evidence type="ECO:0000256" key="1">
    <source>
        <dbReference type="ARBA" id="ARBA00004869"/>
    </source>
</evidence>
<evidence type="ECO:0000256" key="10">
    <source>
        <dbReference type="SAM" id="MobiDB-lite"/>
    </source>
</evidence>
<dbReference type="EMBL" id="KE162789">
    <property type="protein sequence ID" value="EPQ09595.1"/>
    <property type="molecule type" value="Genomic_DNA"/>
</dbReference>
<dbReference type="InterPro" id="IPR020831">
    <property type="entry name" value="GlycerAld/Erythrose_P_DH"/>
</dbReference>
<evidence type="ECO:0000313" key="11">
    <source>
        <dbReference type="EMBL" id="EPQ09595.1"/>
    </source>
</evidence>
<evidence type="ECO:0000256" key="2">
    <source>
        <dbReference type="ARBA" id="ARBA00007406"/>
    </source>
</evidence>
<dbReference type="Gene3D" id="3.40.50.720">
    <property type="entry name" value="NAD(P)-binding Rossmann-like Domain"/>
    <property type="match status" value="1"/>
</dbReference>
<evidence type="ECO:0000256" key="8">
    <source>
        <dbReference type="ARBA" id="ARBA00023152"/>
    </source>
</evidence>
<evidence type="ECO:0000256" key="5">
    <source>
        <dbReference type="ARBA" id="ARBA00022490"/>
    </source>
</evidence>
<keyword evidence="8" id="KW-0324">Glycolysis</keyword>
<comment type="similarity">
    <text evidence="2">Belongs to the glyceraldehyde-3-phosphate dehydrogenase family.</text>
</comment>
<dbReference type="EC" id="1.2.1.12" evidence="3"/>
<accession>S7N0V1</accession>
<feature type="compositionally biased region" description="Basic and acidic residues" evidence="10">
    <location>
        <begin position="94"/>
        <end position="115"/>
    </location>
</feature>
<organism evidence="11 12">
    <name type="scientific">Myotis brandtii</name>
    <name type="common">Brandt's bat</name>
    <dbReference type="NCBI Taxonomy" id="109478"/>
    <lineage>
        <taxon>Eukaryota</taxon>
        <taxon>Metazoa</taxon>
        <taxon>Chordata</taxon>
        <taxon>Craniata</taxon>
        <taxon>Vertebrata</taxon>
        <taxon>Euteleostomi</taxon>
        <taxon>Mammalia</taxon>
        <taxon>Eutheria</taxon>
        <taxon>Laurasiatheria</taxon>
        <taxon>Chiroptera</taxon>
        <taxon>Yangochiroptera</taxon>
        <taxon>Vespertilionidae</taxon>
        <taxon>Myotis</taxon>
    </lineage>
</organism>
<keyword evidence="7" id="KW-0520">NAD</keyword>
<sequence length="127" mass="14149">MFVMGVNHDKCDNSLKIVTTNCLASLAKAGSGIALNDHFVKLVSWYDNEFGYSNRVVNLMVHKASKESPLDHQPQREEKRPSAVGESLLQIDPPTHRESPDPHRSHPRPLKKERGLGSPILPCTTIN</sequence>
<keyword evidence="12" id="KW-1185">Reference proteome</keyword>